<gene>
    <name evidence="1" type="ORF">ECRASSUSDP1_LOCUS2423</name>
</gene>
<accession>A0AAD1U380</accession>
<evidence type="ECO:0000313" key="2">
    <source>
        <dbReference type="Proteomes" id="UP001295684"/>
    </source>
</evidence>
<organism evidence="1 2">
    <name type="scientific">Euplotes crassus</name>
    <dbReference type="NCBI Taxonomy" id="5936"/>
    <lineage>
        <taxon>Eukaryota</taxon>
        <taxon>Sar</taxon>
        <taxon>Alveolata</taxon>
        <taxon>Ciliophora</taxon>
        <taxon>Intramacronucleata</taxon>
        <taxon>Spirotrichea</taxon>
        <taxon>Hypotrichia</taxon>
        <taxon>Euplotida</taxon>
        <taxon>Euplotidae</taxon>
        <taxon>Moneuplotes</taxon>
    </lineage>
</organism>
<proteinExistence type="predicted"/>
<protein>
    <submittedName>
        <fullName evidence="1">Uncharacterized protein</fullName>
    </submittedName>
</protein>
<sequence length="614" mass="71948">MRDRRLKKKCYKGRTACFVAYACLSFQFDTPFEEGKTDRTEIFEQLQELSNSKTNTKMNKNHKILTIFQKTNTNDAGEIFLPQTSQIVLGDFRKKFCSKADAVIKDEETSYGHSYRFGSEKYYSYTEYLSAYMDRALKFFILHAFERYCEVCRYVTGGFVDRIPNYKTNTYFYMHKSELYEYQTSSYKIALYKCKELKEQNYELIVTPEQLEFIKAYLKEKMDDFIINKGCFEVKELKAMLDELENQDEYSNFKSYDQLDQVDLLEGEVSHEVKILFEKLLDVNFPDHLLYLYSRKMQISEEESFIIFIEYLKFLILKYLNPDADIVPSFRIDQFWRDHFVLTKNYRDISLNIFESESIVLYSQTTSSDFPQNYEKILDLYQETFGCAPHKYVWGSAPDEQSFYDQDFLYVNTLRLAVYTVYEENATGVFGEGSVVAKECWDLPLSTFHSSPSKATILHVPSAALLDRHARNRTEPSPWKDLYEPCECPPQVFCKGSPKFLDLPVINGKEGAVIDVGSKICYPLKCHLKAKKYAPDQPVVDVEMQLDLDDLANDACEGVHLLKDNGLRSKDMDKAMGYLRSGRDSIHDIKDEYVWKYGKQIFKKVKRKLKERDS</sequence>
<name>A0AAD1U380_EUPCR</name>
<evidence type="ECO:0000313" key="1">
    <source>
        <dbReference type="EMBL" id="CAI2361113.1"/>
    </source>
</evidence>
<keyword evidence="2" id="KW-1185">Reference proteome</keyword>
<dbReference type="Proteomes" id="UP001295684">
    <property type="component" value="Unassembled WGS sequence"/>
</dbReference>
<dbReference type="AlphaFoldDB" id="A0AAD1U380"/>
<comment type="caution">
    <text evidence="1">The sequence shown here is derived from an EMBL/GenBank/DDBJ whole genome shotgun (WGS) entry which is preliminary data.</text>
</comment>
<reference evidence="1" key="1">
    <citation type="submission" date="2023-07" db="EMBL/GenBank/DDBJ databases">
        <authorList>
            <consortium name="AG Swart"/>
            <person name="Singh M."/>
            <person name="Singh A."/>
            <person name="Seah K."/>
            <person name="Emmerich C."/>
        </authorList>
    </citation>
    <scope>NUCLEOTIDE SEQUENCE</scope>
    <source>
        <strain evidence="1">DP1</strain>
    </source>
</reference>
<dbReference type="EMBL" id="CAMPGE010002314">
    <property type="protein sequence ID" value="CAI2361113.1"/>
    <property type="molecule type" value="Genomic_DNA"/>
</dbReference>